<evidence type="ECO:0000256" key="3">
    <source>
        <dbReference type="ARBA" id="ARBA00022989"/>
    </source>
</evidence>
<keyword evidence="5" id="KW-0949">S-adenosyl-L-methionine</keyword>
<dbReference type="EMBL" id="KV722602">
    <property type="protein sequence ID" value="OCH85200.1"/>
    <property type="molecule type" value="Genomic_DNA"/>
</dbReference>
<evidence type="ECO:0000256" key="4">
    <source>
        <dbReference type="ARBA" id="ARBA00023136"/>
    </source>
</evidence>
<evidence type="ECO:0000256" key="5">
    <source>
        <dbReference type="RuleBase" id="RU362022"/>
    </source>
</evidence>
<organism evidence="7 8">
    <name type="scientific">Obba rivulosa</name>
    <dbReference type="NCBI Taxonomy" id="1052685"/>
    <lineage>
        <taxon>Eukaryota</taxon>
        <taxon>Fungi</taxon>
        <taxon>Dikarya</taxon>
        <taxon>Basidiomycota</taxon>
        <taxon>Agaricomycotina</taxon>
        <taxon>Agaricomycetes</taxon>
        <taxon>Polyporales</taxon>
        <taxon>Gelatoporiaceae</taxon>
        <taxon>Obba</taxon>
    </lineage>
</organism>
<dbReference type="OrthoDB" id="422086at2759"/>
<feature type="transmembrane region" description="Helical" evidence="5">
    <location>
        <begin position="61"/>
        <end position="78"/>
    </location>
</feature>
<evidence type="ECO:0000313" key="7">
    <source>
        <dbReference type="EMBL" id="OCH85200.1"/>
    </source>
</evidence>
<feature type="chain" id="PRO_5034608100" description="Protein-S-isoprenylcysteine O-methyltransferase" evidence="6">
    <location>
        <begin position="20"/>
        <end position="243"/>
    </location>
</feature>
<comment type="similarity">
    <text evidence="5">Belongs to the class VI-like SAM-binding methyltransferase superfamily. Isoprenylcysteine carboxyl methyltransferase family.</text>
</comment>
<proteinExistence type="inferred from homology"/>
<protein>
    <recommendedName>
        <fullName evidence="5">Protein-S-isoprenylcysteine O-methyltransferase</fullName>
        <ecNumber evidence="5">2.1.1.100</ecNumber>
    </recommendedName>
</protein>
<feature type="signal peptide" evidence="6">
    <location>
        <begin position="1"/>
        <end position="19"/>
    </location>
</feature>
<dbReference type="PANTHER" id="PTHR12714:SF9">
    <property type="entry name" value="PROTEIN-S-ISOPRENYLCYSTEINE O-METHYLTRANSFERASE"/>
    <property type="match status" value="1"/>
</dbReference>
<keyword evidence="5" id="KW-0808">Transferase</keyword>
<sequence length="243" mass="27063">MASFPLLVKIPLLFGAALANHVTFTPPNPPPDPKEKERFGVTGKVLSTIRPPWVRRIHRDLTWGIILCEILVILATSYPSAASKQMLSFFSPGRSVPDVQVHITSTFIVGWLLLVTGGYIRYACYRTLGRHFTFELALRDSHCLITCGPYSVVRHPSYTASMMAGVGLLLCVSGHGSWLAESGMMNSFAGRLCVLIWAAEKIFVPIVMLLRVEKEDGALRKEFGDQWVEWAKKTPYKLVPAVF</sequence>
<dbReference type="Proteomes" id="UP000250043">
    <property type="component" value="Unassembled WGS sequence"/>
</dbReference>
<dbReference type="AlphaFoldDB" id="A0A8E2ATV6"/>
<comment type="catalytic activity">
    <reaction evidence="5">
        <text>[protein]-C-terminal S-[(2E,6E)-farnesyl]-L-cysteine + S-adenosyl-L-methionine = [protein]-C-terminal S-[(2E,6E)-farnesyl]-L-cysteine methyl ester + S-adenosyl-L-homocysteine</text>
        <dbReference type="Rhea" id="RHEA:21672"/>
        <dbReference type="Rhea" id="RHEA-COMP:12125"/>
        <dbReference type="Rhea" id="RHEA-COMP:12126"/>
        <dbReference type="ChEBI" id="CHEBI:57856"/>
        <dbReference type="ChEBI" id="CHEBI:59789"/>
        <dbReference type="ChEBI" id="CHEBI:90510"/>
        <dbReference type="ChEBI" id="CHEBI:90511"/>
        <dbReference type="EC" id="2.1.1.100"/>
    </reaction>
</comment>
<keyword evidence="4 5" id="KW-0472">Membrane</keyword>
<dbReference type="InterPro" id="IPR007269">
    <property type="entry name" value="ICMT_MeTrfase"/>
</dbReference>
<accession>A0A8E2ATV6</accession>
<name>A0A8E2ATV6_9APHY</name>
<dbReference type="GO" id="GO:0032259">
    <property type="term" value="P:methylation"/>
    <property type="evidence" value="ECO:0007669"/>
    <property type="project" value="UniProtKB-KW"/>
</dbReference>
<keyword evidence="5" id="KW-0256">Endoplasmic reticulum</keyword>
<evidence type="ECO:0000256" key="2">
    <source>
        <dbReference type="ARBA" id="ARBA00022692"/>
    </source>
</evidence>
<keyword evidence="3 5" id="KW-1133">Transmembrane helix</keyword>
<gene>
    <name evidence="7" type="ORF">OBBRIDRAFT_332235</name>
</gene>
<keyword evidence="2 5" id="KW-0812">Transmembrane</keyword>
<keyword evidence="5" id="KW-0489">Methyltransferase</keyword>
<keyword evidence="6" id="KW-0732">Signal</keyword>
<keyword evidence="8" id="KW-1185">Reference proteome</keyword>
<evidence type="ECO:0000256" key="6">
    <source>
        <dbReference type="SAM" id="SignalP"/>
    </source>
</evidence>
<dbReference type="GO" id="GO:0005789">
    <property type="term" value="C:endoplasmic reticulum membrane"/>
    <property type="evidence" value="ECO:0007669"/>
    <property type="project" value="UniProtKB-SubCell"/>
</dbReference>
<dbReference type="Gene3D" id="1.20.120.1630">
    <property type="match status" value="1"/>
</dbReference>
<evidence type="ECO:0000256" key="1">
    <source>
        <dbReference type="ARBA" id="ARBA00004141"/>
    </source>
</evidence>
<dbReference type="Pfam" id="PF04140">
    <property type="entry name" value="ICMT"/>
    <property type="match status" value="1"/>
</dbReference>
<dbReference type="EC" id="2.1.1.100" evidence="5"/>
<evidence type="ECO:0000313" key="8">
    <source>
        <dbReference type="Proteomes" id="UP000250043"/>
    </source>
</evidence>
<comment type="subcellular location">
    <subcellularLocation>
        <location evidence="5">Endoplasmic reticulum membrane</location>
        <topology evidence="5">Multi-pass membrane protein</topology>
    </subcellularLocation>
    <subcellularLocation>
        <location evidence="1">Membrane</location>
        <topology evidence="1">Multi-pass membrane protein</topology>
    </subcellularLocation>
</comment>
<feature type="transmembrane region" description="Helical" evidence="5">
    <location>
        <begin position="158"/>
        <end position="180"/>
    </location>
</feature>
<feature type="transmembrane region" description="Helical" evidence="5">
    <location>
        <begin position="192"/>
        <end position="212"/>
    </location>
</feature>
<dbReference type="GO" id="GO:0004671">
    <property type="term" value="F:protein C-terminal S-isoprenylcysteine carboxyl O-methyltransferase activity"/>
    <property type="evidence" value="ECO:0007669"/>
    <property type="project" value="UniProtKB-EC"/>
</dbReference>
<dbReference type="PANTHER" id="PTHR12714">
    <property type="entry name" value="PROTEIN-S ISOPRENYLCYSTEINE O-METHYLTRANSFERASE"/>
    <property type="match status" value="1"/>
</dbReference>
<reference evidence="7 8" key="1">
    <citation type="submission" date="2016-07" db="EMBL/GenBank/DDBJ databases">
        <title>Draft genome of the white-rot fungus Obba rivulosa 3A-2.</title>
        <authorList>
            <consortium name="DOE Joint Genome Institute"/>
            <person name="Miettinen O."/>
            <person name="Riley R."/>
            <person name="Acob R."/>
            <person name="Barry K."/>
            <person name="Cullen D."/>
            <person name="De Vries R."/>
            <person name="Hainaut M."/>
            <person name="Hatakka A."/>
            <person name="Henrissat B."/>
            <person name="Hilden K."/>
            <person name="Kuo R."/>
            <person name="Labutti K."/>
            <person name="Lipzen A."/>
            <person name="Makela M.R."/>
            <person name="Sandor L."/>
            <person name="Spatafora J.W."/>
            <person name="Grigoriev I.V."/>
            <person name="Hibbett D.S."/>
        </authorList>
    </citation>
    <scope>NUCLEOTIDE SEQUENCE [LARGE SCALE GENOMIC DNA]</scope>
    <source>
        <strain evidence="7 8">3A-2</strain>
    </source>
</reference>
<feature type="transmembrane region" description="Helical" evidence="5">
    <location>
        <begin position="99"/>
        <end position="120"/>
    </location>
</feature>